<keyword evidence="2" id="KW-1185">Reference proteome</keyword>
<comment type="caution">
    <text evidence="1">The sequence shown here is derived from an EMBL/GenBank/DDBJ whole genome shotgun (WGS) entry which is preliminary data.</text>
</comment>
<dbReference type="Proteomes" id="UP000823775">
    <property type="component" value="Unassembled WGS sequence"/>
</dbReference>
<proteinExistence type="predicted"/>
<accession>A0ABS8TK31</accession>
<organism evidence="1 2">
    <name type="scientific">Datura stramonium</name>
    <name type="common">Jimsonweed</name>
    <name type="synonym">Common thornapple</name>
    <dbReference type="NCBI Taxonomy" id="4076"/>
    <lineage>
        <taxon>Eukaryota</taxon>
        <taxon>Viridiplantae</taxon>
        <taxon>Streptophyta</taxon>
        <taxon>Embryophyta</taxon>
        <taxon>Tracheophyta</taxon>
        <taxon>Spermatophyta</taxon>
        <taxon>Magnoliopsida</taxon>
        <taxon>eudicotyledons</taxon>
        <taxon>Gunneridae</taxon>
        <taxon>Pentapetalae</taxon>
        <taxon>asterids</taxon>
        <taxon>lamiids</taxon>
        <taxon>Solanales</taxon>
        <taxon>Solanaceae</taxon>
        <taxon>Solanoideae</taxon>
        <taxon>Datureae</taxon>
        <taxon>Datura</taxon>
    </lineage>
</organism>
<feature type="non-terminal residue" evidence="1">
    <location>
        <position position="52"/>
    </location>
</feature>
<sequence length="52" mass="5581">MVLVFGHLQGSSNGSIASFDGGTRCSYIDDTFNNAMEIMNLDAYAGWCTSPD</sequence>
<dbReference type="EMBL" id="JACEIK010001662">
    <property type="protein sequence ID" value="MCD7471270.1"/>
    <property type="molecule type" value="Genomic_DNA"/>
</dbReference>
<evidence type="ECO:0000313" key="2">
    <source>
        <dbReference type="Proteomes" id="UP000823775"/>
    </source>
</evidence>
<gene>
    <name evidence="1" type="ORF">HAX54_011604</name>
</gene>
<reference evidence="1 2" key="1">
    <citation type="journal article" date="2021" name="BMC Genomics">
        <title>Datura genome reveals duplications of psychoactive alkaloid biosynthetic genes and high mutation rate following tissue culture.</title>
        <authorList>
            <person name="Rajewski A."/>
            <person name="Carter-House D."/>
            <person name="Stajich J."/>
            <person name="Litt A."/>
        </authorList>
    </citation>
    <scope>NUCLEOTIDE SEQUENCE [LARGE SCALE GENOMIC DNA]</scope>
    <source>
        <strain evidence="1">AR-01</strain>
    </source>
</reference>
<name>A0ABS8TK31_DATST</name>
<protein>
    <submittedName>
        <fullName evidence="1">Uncharacterized protein</fullName>
    </submittedName>
</protein>
<evidence type="ECO:0000313" key="1">
    <source>
        <dbReference type="EMBL" id="MCD7471270.1"/>
    </source>
</evidence>